<evidence type="ECO:0000313" key="2">
    <source>
        <dbReference type="Proteomes" id="UP000076858"/>
    </source>
</evidence>
<organism evidence="1 2">
    <name type="scientific">Daphnia magna</name>
    <dbReference type="NCBI Taxonomy" id="35525"/>
    <lineage>
        <taxon>Eukaryota</taxon>
        <taxon>Metazoa</taxon>
        <taxon>Ecdysozoa</taxon>
        <taxon>Arthropoda</taxon>
        <taxon>Crustacea</taxon>
        <taxon>Branchiopoda</taxon>
        <taxon>Diplostraca</taxon>
        <taxon>Cladocera</taxon>
        <taxon>Anomopoda</taxon>
        <taxon>Daphniidae</taxon>
        <taxon>Daphnia</taxon>
    </lineage>
</organism>
<dbReference type="EMBL" id="LRGB01021462">
    <property type="protein sequence ID" value="KZR97432.1"/>
    <property type="molecule type" value="Genomic_DNA"/>
</dbReference>
<feature type="non-terminal residue" evidence="1">
    <location>
        <position position="1"/>
    </location>
</feature>
<comment type="caution">
    <text evidence="1">The sequence shown here is derived from an EMBL/GenBank/DDBJ whole genome shotgun (WGS) entry which is preliminary data.</text>
</comment>
<dbReference type="Proteomes" id="UP000076858">
    <property type="component" value="Unassembled WGS sequence"/>
</dbReference>
<accession>A0A164F559</accession>
<name>A0A164F559_9CRUS</name>
<evidence type="ECO:0000313" key="1">
    <source>
        <dbReference type="EMBL" id="KZR97432.1"/>
    </source>
</evidence>
<gene>
    <name evidence="1" type="ORF">APZ42_007703</name>
</gene>
<protein>
    <submittedName>
        <fullName evidence="1">Uncharacterized protein</fullName>
    </submittedName>
</protein>
<dbReference type="AlphaFoldDB" id="A0A164F559"/>
<keyword evidence="2" id="KW-1185">Reference proteome</keyword>
<reference evidence="1 2" key="1">
    <citation type="submission" date="2016-03" db="EMBL/GenBank/DDBJ databases">
        <title>EvidentialGene: Evidence-directed Construction of Genes on Genomes.</title>
        <authorList>
            <person name="Gilbert D.G."/>
            <person name="Choi J.-H."/>
            <person name="Mockaitis K."/>
            <person name="Colbourne J."/>
            <person name="Pfrender M."/>
        </authorList>
    </citation>
    <scope>NUCLEOTIDE SEQUENCE [LARGE SCALE GENOMIC DNA]</scope>
    <source>
        <strain evidence="1 2">Xinb3</strain>
        <tissue evidence="1">Complete organism</tissue>
    </source>
</reference>
<proteinExistence type="predicted"/>
<sequence>CYESRKKNVIQTTYYDSRVAQRKRAGPITQRSVDRNYALLLAKLK</sequence>